<evidence type="ECO:0000313" key="2">
    <source>
        <dbReference type="EMBL" id="SEK51627.1"/>
    </source>
</evidence>
<dbReference type="AlphaFoldDB" id="A0A1H7HPP1"/>
<sequence>MASKNKIGIEYVFPVTIVSLLGICFIITLILCFTHGAMMKLYNDIGATPWKKPKTEISVSGSELYSHEDIMSAVEATKKLYEDEWYTYNGAYLLKLSYSDELNELKKNENSGEWIYLGATMYTGYGSNVSEADKGKYHEAYWAAEKQPDGSWVCHGCAPINESKQLS</sequence>
<feature type="transmembrane region" description="Helical" evidence="1">
    <location>
        <begin position="12"/>
        <end position="33"/>
    </location>
</feature>
<name>A0A1H7HPP1_RUMAL</name>
<keyword evidence="1" id="KW-0812">Transmembrane</keyword>
<organism evidence="2 3">
    <name type="scientific">Ruminococcus albus</name>
    <dbReference type="NCBI Taxonomy" id="1264"/>
    <lineage>
        <taxon>Bacteria</taxon>
        <taxon>Bacillati</taxon>
        <taxon>Bacillota</taxon>
        <taxon>Clostridia</taxon>
        <taxon>Eubacteriales</taxon>
        <taxon>Oscillospiraceae</taxon>
        <taxon>Ruminococcus</taxon>
    </lineage>
</organism>
<accession>A0A1H7HPP1</accession>
<reference evidence="2 3" key="1">
    <citation type="submission" date="2016-10" db="EMBL/GenBank/DDBJ databases">
        <authorList>
            <person name="de Groot N.N."/>
        </authorList>
    </citation>
    <scope>NUCLEOTIDE SEQUENCE [LARGE SCALE GENOMIC DNA]</scope>
    <source>
        <strain evidence="2 3">KH2T6</strain>
    </source>
</reference>
<evidence type="ECO:0000256" key="1">
    <source>
        <dbReference type="SAM" id="Phobius"/>
    </source>
</evidence>
<protein>
    <submittedName>
        <fullName evidence="2">Uncharacterized protein</fullName>
    </submittedName>
</protein>
<dbReference type="RefSeq" id="WP_074830227.1">
    <property type="nucleotide sequence ID" value="NZ_FOAT01000003.1"/>
</dbReference>
<evidence type="ECO:0000313" key="3">
    <source>
        <dbReference type="Proteomes" id="UP000186015"/>
    </source>
</evidence>
<keyword evidence="1" id="KW-0472">Membrane</keyword>
<dbReference type="Proteomes" id="UP000186015">
    <property type="component" value="Unassembled WGS sequence"/>
</dbReference>
<dbReference type="OrthoDB" id="1820927at2"/>
<keyword evidence="1" id="KW-1133">Transmembrane helix</keyword>
<gene>
    <name evidence="2" type="ORF">SAMN05216469_10317</name>
</gene>
<proteinExistence type="predicted"/>
<dbReference type="EMBL" id="FOAT01000003">
    <property type="protein sequence ID" value="SEK51627.1"/>
    <property type="molecule type" value="Genomic_DNA"/>
</dbReference>